<protein>
    <submittedName>
        <fullName evidence="4">AarF/ABC1/UbiB kinase family protein</fullName>
    </submittedName>
</protein>
<feature type="transmembrane region" description="Helical" evidence="2">
    <location>
        <begin position="486"/>
        <end position="506"/>
    </location>
</feature>
<dbReference type="InterPro" id="IPR000719">
    <property type="entry name" value="Prot_kinase_dom"/>
</dbReference>
<dbReference type="PANTHER" id="PTHR10566:SF113">
    <property type="entry name" value="PROTEIN ACTIVITY OF BC1 COMPLEX KINASE 7, CHLOROPLASTIC"/>
    <property type="match status" value="1"/>
</dbReference>
<dbReference type="Proteomes" id="UP000437736">
    <property type="component" value="Unassembled WGS sequence"/>
</dbReference>
<dbReference type="GO" id="GO:0016301">
    <property type="term" value="F:kinase activity"/>
    <property type="evidence" value="ECO:0007669"/>
    <property type="project" value="UniProtKB-KW"/>
</dbReference>
<keyword evidence="4" id="KW-0418">Kinase</keyword>
<dbReference type="CDD" id="cd05121">
    <property type="entry name" value="ABC1_ADCK3-like"/>
    <property type="match status" value="1"/>
</dbReference>
<keyword evidence="2" id="KW-0812">Transmembrane</keyword>
<dbReference type="SUPFAM" id="SSF56112">
    <property type="entry name" value="Protein kinase-like (PK-like)"/>
    <property type="match status" value="1"/>
</dbReference>
<dbReference type="EMBL" id="WJHE01000440">
    <property type="protein sequence ID" value="MST32950.1"/>
    <property type="molecule type" value="Genomic_DNA"/>
</dbReference>
<gene>
    <name evidence="4" type="ORF">GHK86_09500</name>
</gene>
<comment type="caution">
    <text evidence="4">The sequence shown here is derived from an EMBL/GenBank/DDBJ whole genome shotgun (WGS) entry which is preliminary data.</text>
</comment>
<sequence length="553" mass="60201">MTPSLRPGHAMRYATLGRLLLKHRGAARSGAATDLDAEDSSATEEDAHQLVEELAGMGPTFVKLGQLLSTRADVLPPVYLQALSQLRDHVEPLAEGEAERVVEEELGVRISKAFGSFDPKPLAAASLGQVHKATLRDGRPVAVKVQRPGVRRQALDDMEVIGELATFVDHRSERASRFGFSAMVEQFRRSLVDELDYRREAANLKLLGEKLARFDRIVIPQPVEDYTTSRVLTMDFVEGRSVGSLGPLGRMELDCADLANDLVGAYLEQVLMHGFFHADPHPGNVLLTPDQRLALVDLGMVARLSPEVQEQLLRLLLAVSAGDASDAAEALERLGDRLEDFDGDELRRRVADLVLRYGTATVGELRAGRLLGELALAASSSGLRPRAELTMLAKAFLDLDEVARTLDPDVELNKVTEAHAAAIMRHRLAEAARPARVMRSALDAASFAEELPNRLNKVLESLADGKLTLNLEGVDEKAMLRGAQKMANRVAGGLMIAAFVITAALFSSGRTSVTVGGYPLLTIVFLCLAALMALWVGVGILRSDLPQRRTRRR</sequence>
<dbReference type="Gene3D" id="1.10.510.10">
    <property type="entry name" value="Transferase(Phosphotransferase) domain 1"/>
    <property type="match status" value="1"/>
</dbReference>
<dbReference type="PANTHER" id="PTHR10566">
    <property type="entry name" value="CHAPERONE-ACTIVITY OF BC1 COMPLEX CABC1 -RELATED"/>
    <property type="match status" value="1"/>
</dbReference>
<evidence type="ECO:0000313" key="5">
    <source>
        <dbReference type="Proteomes" id="UP000437736"/>
    </source>
</evidence>
<dbReference type="InterPro" id="IPR011009">
    <property type="entry name" value="Kinase-like_dom_sf"/>
</dbReference>
<evidence type="ECO:0000256" key="1">
    <source>
        <dbReference type="ARBA" id="ARBA00009670"/>
    </source>
</evidence>
<keyword evidence="5" id="KW-1185">Reference proteome</keyword>
<dbReference type="InterPro" id="IPR050154">
    <property type="entry name" value="UbiB_kinase"/>
</dbReference>
<proteinExistence type="inferred from homology"/>
<evidence type="ECO:0000256" key="2">
    <source>
        <dbReference type="SAM" id="Phobius"/>
    </source>
</evidence>
<dbReference type="InterPro" id="IPR004147">
    <property type="entry name" value="ABC1_dom"/>
</dbReference>
<keyword evidence="2" id="KW-0472">Membrane</keyword>
<feature type="domain" description="Protein kinase" evidence="3">
    <location>
        <begin position="116"/>
        <end position="416"/>
    </location>
</feature>
<reference evidence="4 5" key="1">
    <citation type="submission" date="2019-11" db="EMBL/GenBank/DDBJ databases">
        <title>Acidiferrimicrobium australis gen. nov., sp. nov., an acidophilic and obligately heterotrophic, member of the Actinobacteria that catalyses dissimilatory oxido- reduction of iron isolated from metal-rich acidic water in Chile.</title>
        <authorList>
            <person name="Gonzalez D."/>
            <person name="Huber K."/>
            <person name="Hedrich S."/>
            <person name="Rojas-Villalobos C."/>
            <person name="Quatrini R."/>
            <person name="Dinamarca M.A."/>
            <person name="Schwarz A."/>
            <person name="Canales C."/>
            <person name="Nancucheo I."/>
        </authorList>
    </citation>
    <scope>NUCLEOTIDE SEQUENCE [LARGE SCALE GENOMIC DNA]</scope>
    <source>
        <strain evidence="4 5">USS-CCA1</strain>
    </source>
</reference>
<feature type="transmembrane region" description="Helical" evidence="2">
    <location>
        <begin position="518"/>
        <end position="541"/>
    </location>
</feature>
<keyword evidence="2" id="KW-1133">Transmembrane helix</keyword>
<dbReference type="SMART" id="SM00220">
    <property type="entry name" value="S_TKc"/>
    <property type="match status" value="1"/>
</dbReference>
<evidence type="ECO:0000259" key="3">
    <source>
        <dbReference type="SMART" id="SM00220"/>
    </source>
</evidence>
<comment type="similarity">
    <text evidence="1">Belongs to the protein kinase superfamily. ADCK protein kinase family.</text>
</comment>
<accession>A0ABW9QSY7</accession>
<evidence type="ECO:0000313" key="4">
    <source>
        <dbReference type="EMBL" id="MST32950.1"/>
    </source>
</evidence>
<organism evidence="4 5">
    <name type="scientific">Acidiferrimicrobium australe</name>
    <dbReference type="NCBI Taxonomy" id="2664430"/>
    <lineage>
        <taxon>Bacteria</taxon>
        <taxon>Bacillati</taxon>
        <taxon>Actinomycetota</taxon>
        <taxon>Acidimicrobiia</taxon>
        <taxon>Acidimicrobiales</taxon>
        <taxon>Acidimicrobiaceae</taxon>
        <taxon>Acidiferrimicrobium</taxon>
    </lineage>
</organism>
<dbReference type="Pfam" id="PF03109">
    <property type="entry name" value="ABC1"/>
    <property type="match status" value="1"/>
</dbReference>
<name>A0ABW9QSY7_9ACTN</name>
<keyword evidence="4" id="KW-0808">Transferase</keyword>